<dbReference type="RefSeq" id="WP_311556425.1">
    <property type="nucleotide sequence ID" value="NZ_JAVREJ010000007.1"/>
</dbReference>
<feature type="chain" id="PRO_5046000052" evidence="1">
    <location>
        <begin position="22"/>
        <end position="387"/>
    </location>
</feature>
<evidence type="ECO:0000313" key="2">
    <source>
        <dbReference type="EMBL" id="MDT0350391.1"/>
    </source>
</evidence>
<reference evidence="3" key="1">
    <citation type="submission" date="2023-07" db="EMBL/GenBank/DDBJ databases">
        <title>30 novel species of actinomycetes from the DSMZ collection.</title>
        <authorList>
            <person name="Nouioui I."/>
        </authorList>
    </citation>
    <scope>NUCLEOTIDE SEQUENCE [LARGE SCALE GENOMIC DNA]</scope>
    <source>
        <strain evidence="3">DSM 45834</strain>
    </source>
</reference>
<evidence type="ECO:0000256" key="1">
    <source>
        <dbReference type="SAM" id="SignalP"/>
    </source>
</evidence>
<evidence type="ECO:0000313" key="3">
    <source>
        <dbReference type="Proteomes" id="UP001183202"/>
    </source>
</evidence>
<dbReference type="EMBL" id="JAVREJ010000007">
    <property type="protein sequence ID" value="MDT0350391.1"/>
    <property type="molecule type" value="Genomic_DNA"/>
</dbReference>
<dbReference type="InterPro" id="IPR006311">
    <property type="entry name" value="TAT_signal"/>
</dbReference>
<sequence>MSNVPRWRALTAGLAVLAATACGSGGTSTAAAPTAGAGPLAGVCPNPVVVQTDWFPEAEYGAYFQMLGDNPAFDTDTKKVTAPLVDDGAPTGVGLEIRYGGPAIGFQQVSAQLYADKAITLGLVSTDEAIQNSRDLPTVAVAAPLETSPQMIMWDKAKHPDVRTIADLGRTDVPVLYYQTDTYMQYLLAAGLLRTEQVDGSYDGSPSRWVTSGGDVGEAGFATSEPYIYKNELGEGRSYDVDLQLIADTGYPMYGQALSVRAADKDALAPCLAKLVPIVQRAQVAYMTDPARTNGVIVSAVQADAGSVWTYSPGLADFAVDAMRQRKIVGNGPDATLGNFETARINRMIEILGPVFASQNKPIKDGLTPEQLVTNEFVDPSIGLPVS</sequence>
<dbReference type="Gene3D" id="3.40.190.10">
    <property type="entry name" value="Periplasmic binding protein-like II"/>
    <property type="match status" value="1"/>
</dbReference>
<keyword evidence="3" id="KW-1185">Reference proteome</keyword>
<comment type="caution">
    <text evidence="2">The sequence shown here is derived from an EMBL/GenBank/DDBJ whole genome shotgun (WGS) entry which is preliminary data.</text>
</comment>
<gene>
    <name evidence="2" type="ORF">RM445_12735</name>
</gene>
<protein>
    <submittedName>
        <fullName evidence="2">ABC transporter substrate-binding protein</fullName>
    </submittedName>
</protein>
<dbReference type="PROSITE" id="PS51318">
    <property type="entry name" value="TAT"/>
    <property type="match status" value="1"/>
</dbReference>
<proteinExistence type="predicted"/>
<keyword evidence="1" id="KW-0732">Signal</keyword>
<feature type="signal peptide" evidence="1">
    <location>
        <begin position="1"/>
        <end position="21"/>
    </location>
</feature>
<name>A0ABU2N8W8_9PSEU</name>
<dbReference type="Proteomes" id="UP001183202">
    <property type="component" value="Unassembled WGS sequence"/>
</dbReference>
<accession>A0ABU2N8W8</accession>
<dbReference type="PROSITE" id="PS51257">
    <property type="entry name" value="PROKAR_LIPOPROTEIN"/>
    <property type="match status" value="1"/>
</dbReference>
<organism evidence="2 3">
    <name type="scientific">Pseudonocardia charpentierae</name>
    <dbReference type="NCBI Taxonomy" id="3075545"/>
    <lineage>
        <taxon>Bacteria</taxon>
        <taxon>Bacillati</taxon>
        <taxon>Actinomycetota</taxon>
        <taxon>Actinomycetes</taxon>
        <taxon>Pseudonocardiales</taxon>
        <taxon>Pseudonocardiaceae</taxon>
        <taxon>Pseudonocardia</taxon>
    </lineage>
</organism>